<evidence type="ECO:0000256" key="1">
    <source>
        <dbReference type="ARBA" id="ARBA00004651"/>
    </source>
</evidence>
<name>A0A7C3N684_UNCW3</name>
<feature type="transmembrane region" description="Helical" evidence="8">
    <location>
        <begin position="36"/>
        <end position="58"/>
    </location>
</feature>
<evidence type="ECO:0000256" key="3">
    <source>
        <dbReference type="ARBA" id="ARBA00022475"/>
    </source>
</evidence>
<evidence type="ECO:0000256" key="7">
    <source>
        <dbReference type="ARBA" id="ARBA00023136"/>
    </source>
</evidence>
<reference evidence="9" key="1">
    <citation type="journal article" date="2020" name="mSystems">
        <title>Genome- and Community-Level Interaction Insights into Carbon Utilization and Element Cycling Functions of Hydrothermarchaeota in Hydrothermal Sediment.</title>
        <authorList>
            <person name="Zhou Z."/>
            <person name="Liu Y."/>
            <person name="Xu W."/>
            <person name="Pan J."/>
            <person name="Luo Z.H."/>
            <person name="Li M."/>
        </authorList>
    </citation>
    <scope>NUCLEOTIDE SEQUENCE [LARGE SCALE GENOMIC DNA]</scope>
    <source>
        <strain evidence="9">SpSt-464</strain>
    </source>
</reference>
<comment type="subcellular location">
    <subcellularLocation>
        <location evidence="1">Cell membrane</location>
        <topology evidence="1">Multi-pass membrane protein</topology>
    </subcellularLocation>
</comment>
<proteinExistence type="inferred from homology"/>
<keyword evidence="6 8" id="KW-1133">Transmembrane helix</keyword>
<gene>
    <name evidence="9" type="primary">mreD</name>
    <name evidence="9" type="ORF">ENS15_06060</name>
</gene>
<keyword evidence="3" id="KW-1003">Cell membrane</keyword>
<evidence type="ECO:0000256" key="5">
    <source>
        <dbReference type="ARBA" id="ARBA00022960"/>
    </source>
</evidence>
<feature type="transmembrane region" description="Helical" evidence="8">
    <location>
        <begin position="64"/>
        <end position="84"/>
    </location>
</feature>
<accession>A0A7C3N684</accession>
<evidence type="ECO:0000256" key="2">
    <source>
        <dbReference type="ARBA" id="ARBA00007776"/>
    </source>
</evidence>
<dbReference type="EMBL" id="DSTT01000005">
    <property type="protein sequence ID" value="HFK24197.1"/>
    <property type="molecule type" value="Genomic_DNA"/>
</dbReference>
<feature type="transmembrane region" description="Helical" evidence="8">
    <location>
        <begin position="125"/>
        <end position="146"/>
    </location>
</feature>
<dbReference type="GO" id="GO:0008360">
    <property type="term" value="P:regulation of cell shape"/>
    <property type="evidence" value="ECO:0007669"/>
    <property type="project" value="UniProtKB-KW"/>
</dbReference>
<evidence type="ECO:0000256" key="6">
    <source>
        <dbReference type="ARBA" id="ARBA00022989"/>
    </source>
</evidence>
<feature type="transmembrane region" description="Helical" evidence="8">
    <location>
        <begin position="6"/>
        <end position="24"/>
    </location>
</feature>
<evidence type="ECO:0000256" key="4">
    <source>
        <dbReference type="ARBA" id="ARBA00022692"/>
    </source>
</evidence>
<keyword evidence="5" id="KW-0133">Cell shape</keyword>
<keyword evidence="4 8" id="KW-0812">Transmembrane</keyword>
<dbReference type="NCBIfam" id="TIGR03426">
    <property type="entry name" value="shape_MreD"/>
    <property type="match status" value="1"/>
</dbReference>
<evidence type="ECO:0000256" key="8">
    <source>
        <dbReference type="SAM" id="Phobius"/>
    </source>
</evidence>
<evidence type="ECO:0000313" key="9">
    <source>
        <dbReference type="EMBL" id="HFK24197.1"/>
    </source>
</evidence>
<sequence>MKYFLLTILSLIFIYFVSTVPPFLSINGVIQPDLIIILLIFVCLNFNEIFTYLFSFIIGFFCDAILGTYLGFHSSVFLIISYFTSRFGNFFYKEKFFNRVLLVLISDLFYRIILLVINFQKSKSIVTVFVFIILIPFYTVFLYFLLHSLRNLLKKFYVTR</sequence>
<keyword evidence="7 8" id="KW-0472">Membrane</keyword>
<feature type="transmembrane region" description="Helical" evidence="8">
    <location>
        <begin position="96"/>
        <end position="119"/>
    </location>
</feature>
<dbReference type="Pfam" id="PF04093">
    <property type="entry name" value="MreD"/>
    <property type="match status" value="1"/>
</dbReference>
<organism evidence="9">
    <name type="scientific">candidate division WOR-3 bacterium</name>
    <dbReference type="NCBI Taxonomy" id="2052148"/>
    <lineage>
        <taxon>Bacteria</taxon>
        <taxon>Bacteria division WOR-3</taxon>
    </lineage>
</organism>
<protein>
    <submittedName>
        <fullName evidence="9">Rod shape-determining protein MreD</fullName>
    </submittedName>
</protein>
<dbReference type="AlphaFoldDB" id="A0A7C3N684"/>
<dbReference type="GO" id="GO:0005886">
    <property type="term" value="C:plasma membrane"/>
    <property type="evidence" value="ECO:0007669"/>
    <property type="project" value="UniProtKB-SubCell"/>
</dbReference>
<comment type="similarity">
    <text evidence="2">Belongs to the MreD family.</text>
</comment>
<dbReference type="InterPro" id="IPR007227">
    <property type="entry name" value="Cell_shape_determining_MreD"/>
</dbReference>
<comment type="caution">
    <text evidence="9">The sequence shown here is derived from an EMBL/GenBank/DDBJ whole genome shotgun (WGS) entry which is preliminary data.</text>
</comment>